<keyword evidence="6 11" id="KW-0332">GMP biosynthesis</keyword>
<evidence type="ECO:0000256" key="7">
    <source>
        <dbReference type="ARBA" id="ARBA00022755"/>
    </source>
</evidence>
<dbReference type="Gene3D" id="3.40.50.620">
    <property type="entry name" value="HUPs"/>
    <property type="match status" value="1"/>
</dbReference>
<evidence type="ECO:0000256" key="3">
    <source>
        <dbReference type="ARBA" id="ARBA00012746"/>
    </source>
</evidence>
<dbReference type="EC" id="6.3.5.2" evidence="3"/>
<keyword evidence="8 11" id="KW-0067">ATP-binding</keyword>
<evidence type="ECO:0000259" key="12">
    <source>
        <dbReference type="PROSITE" id="PS51553"/>
    </source>
</evidence>
<dbReference type="Pfam" id="PF00958">
    <property type="entry name" value="GMP_synt_C"/>
    <property type="match status" value="1"/>
</dbReference>
<accession>F0QT53</accession>
<gene>
    <name evidence="13" type="ordered locus">VMUT_1437</name>
</gene>
<comment type="function">
    <text evidence="1">Catalyzes the synthesis of GMP from XMP.</text>
</comment>
<dbReference type="PANTHER" id="PTHR11922">
    <property type="entry name" value="GMP SYNTHASE-RELATED"/>
    <property type="match status" value="1"/>
</dbReference>
<organism evidence="13 14">
    <name type="scientific">Vulcanisaeta moutnovskia (strain 768-28)</name>
    <dbReference type="NCBI Taxonomy" id="985053"/>
    <lineage>
        <taxon>Archaea</taxon>
        <taxon>Thermoproteota</taxon>
        <taxon>Thermoprotei</taxon>
        <taxon>Thermoproteales</taxon>
        <taxon>Thermoproteaceae</taxon>
        <taxon>Vulcanisaeta</taxon>
    </lineage>
</organism>
<sequence>MNYPLMISISAIDKVIENMRSLHINCALAAISGGVDSTTAAILTRRIIGDRLRAVFIDTGFMRLNEPEHIKEILRAVLPLEIINASDRFYREMLGLSDAEEKRTRFREVFYTVLSEIAKEYDCDWLVQGTIAPDWIETRGGIKTQHNVLEQVGIDTASKYGFKLIEPLKDLYKDQVRELAKSLGVPSEIVNRQPFPGPGLSIRAVGELTLEKLDVARRATDIVERRLGNMGLSQWFAATWEYDTVPSSELSRVVNGLGDLHVELFSIRATGVKGDARSYGHVALVRGYPVNWDVIYELHKYLATTSDVTHVIYELMGRGVGKYFVSIRAIVTDDFMTADVPRLSREILMDVAEEILSNDNRISSVGFDVTPKPPATIEYE</sequence>
<evidence type="ECO:0000256" key="8">
    <source>
        <dbReference type="ARBA" id="ARBA00022840"/>
    </source>
</evidence>
<evidence type="ECO:0000256" key="4">
    <source>
        <dbReference type="ARBA" id="ARBA00022598"/>
    </source>
</evidence>
<dbReference type="KEGG" id="vmo:VMUT_1437"/>
<name>F0QT53_VULM7</name>
<dbReference type="PANTHER" id="PTHR11922:SF2">
    <property type="entry name" value="GMP SYNTHASE [GLUTAMINE-HYDROLYZING]"/>
    <property type="match status" value="1"/>
</dbReference>
<dbReference type="UniPathway" id="UPA00189">
    <property type="reaction ID" value="UER00296"/>
</dbReference>
<evidence type="ECO:0000256" key="6">
    <source>
        <dbReference type="ARBA" id="ARBA00022749"/>
    </source>
</evidence>
<evidence type="ECO:0000256" key="11">
    <source>
        <dbReference type="PROSITE-ProRule" id="PRU00886"/>
    </source>
</evidence>
<dbReference type="HOGENOM" id="CLU_014340_0_0_2"/>
<keyword evidence="4" id="KW-0436">Ligase</keyword>
<dbReference type="Pfam" id="PF01171">
    <property type="entry name" value="ATP_bind_3"/>
    <property type="match status" value="1"/>
</dbReference>
<evidence type="ECO:0000256" key="2">
    <source>
        <dbReference type="ARBA" id="ARBA00005153"/>
    </source>
</evidence>
<dbReference type="Proteomes" id="UP000007485">
    <property type="component" value="Chromosome"/>
</dbReference>
<feature type="binding site" evidence="11">
    <location>
        <begin position="32"/>
        <end position="38"/>
    </location>
    <ligand>
        <name>ATP</name>
        <dbReference type="ChEBI" id="CHEBI:30616"/>
    </ligand>
</feature>
<evidence type="ECO:0000256" key="9">
    <source>
        <dbReference type="ARBA" id="ARBA00030464"/>
    </source>
</evidence>
<keyword evidence="7 11" id="KW-0658">Purine biosynthesis</keyword>
<dbReference type="GO" id="GO:0003921">
    <property type="term" value="F:GMP synthase activity"/>
    <property type="evidence" value="ECO:0007669"/>
    <property type="project" value="InterPro"/>
</dbReference>
<dbReference type="InterPro" id="IPR001674">
    <property type="entry name" value="GMP_synth_C"/>
</dbReference>
<protein>
    <recommendedName>
        <fullName evidence="3">GMP synthase (glutamine-hydrolyzing)</fullName>
        <ecNumber evidence="3">6.3.5.2</ecNumber>
    </recommendedName>
    <alternativeName>
        <fullName evidence="9">GMP synthetase</fullName>
    </alternativeName>
</protein>
<dbReference type="InterPro" id="IPR014729">
    <property type="entry name" value="Rossmann-like_a/b/a_fold"/>
</dbReference>
<dbReference type="STRING" id="985053.VMUT_1437"/>
<evidence type="ECO:0000256" key="5">
    <source>
        <dbReference type="ARBA" id="ARBA00022741"/>
    </source>
</evidence>
<comment type="catalytic activity">
    <reaction evidence="10">
        <text>XMP + L-glutamine + ATP + H2O = GMP + L-glutamate + AMP + diphosphate + 2 H(+)</text>
        <dbReference type="Rhea" id="RHEA:11680"/>
        <dbReference type="ChEBI" id="CHEBI:15377"/>
        <dbReference type="ChEBI" id="CHEBI:15378"/>
        <dbReference type="ChEBI" id="CHEBI:29985"/>
        <dbReference type="ChEBI" id="CHEBI:30616"/>
        <dbReference type="ChEBI" id="CHEBI:33019"/>
        <dbReference type="ChEBI" id="CHEBI:57464"/>
        <dbReference type="ChEBI" id="CHEBI:58115"/>
        <dbReference type="ChEBI" id="CHEBI:58359"/>
        <dbReference type="ChEBI" id="CHEBI:456215"/>
        <dbReference type="EC" id="6.3.5.2"/>
    </reaction>
</comment>
<keyword evidence="14" id="KW-1185">Reference proteome</keyword>
<dbReference type="PROSITE" id="PS51553">
    <property type="entry name" value="GMPS_ATP_PPASE"/>
    <property type="match status" value="1"/>
</dbReference>
<dbReference type="GO" id="GO:0005829">
    <property type="term" value="C:cytosol"/>
    <property type="evidence" value="ECO:0007669"/>
    <property type="project" value="TreeGrafter"/>
</dbReference>
<evidence type="ECO:0000256" key="10">
    <source>
        <dbReference type="ARBA" id="ARBA00049404"/>
    </source>
</evidence>
<dbReference type="InterPro" id="IPR025777">
    <property type="entry name" value="GMPS_ATP_PPase_dom"/>
</dbReference>
<reference evidence="13 14" key="1">
    <citation type="journal article" date="2011" name="J. Bacteriol.">
        <title>Complete genome sequence of 'Vulcanisaeta moutnovskia' strain 768-28, a novel member of the hyperthermophilic crenarchaeal genus vulcanisaeta.</title>
        <authorList>
            <person name="Gumerov V.M."/>
            <person name="Mardanov A.V."/>
            <person name="Beletsky A.V."/>
            <person name="Prokofeva M.I."/>
            <person name="Bonch-Osmolovskaya E.A."/>
            <person name="Ravin N.V."/>
            <person name="Skryabin K.G."/>
        </authorList>
    </citation>
    <scope>NUCLEOTIDE SEQUENCE [LARGE SCALE GENOMIC DNA]</scope>
    <source>
        <strain evidence="13 14">768-28</strain>
    </source>
</reference>
<dbReference type="SUPFAM" id="SSF54810">
    <property type="entry name" value="GMP synthetase C-terminal dimerisation domain"/>
    <property type="match status" value="2"/>
</dbReference>
<dbReference type="CDD" id="cd01997">
    <property type="entry name" value="GMP_synthase_C"/>
    <property type="match status" value="1"/>
</dbReference>
<dbReference type="AlphaFoldDB" id="F0QT53"/>
<dbReference type="EMBL" id="CP002529">
    <property type="protein sequence ID" value="ADY01642.1"/>
    <property type="molecule type" value="Genomic_DNA"/>
</dbReference>
<evidence type="ECO:0000313" key="13">
    <source>
        <dbReference type="EMBL" id="ADY01642.1"/>
    </source>
</evidence>
<dbReference type="eggNOG" id="arCOG00085">
    <property type="taxonomic scope" value="Archaea"/>
</dbReference>
<dbReference type="SUPFAM" id="SSF52402">
    <property type="entry name" value="Adenine nucleotide alpha hydrolases-like"/>
    <property type="match status" value="1"/>
</dbReference>
<comment type="pathway">
    <text evidence="2">Purine metabolism; GMP biosynthesis; GMP from XMP (L-Gln route): step 1/1.</text>
</comment>
<proteinExistence type="predicted"/>
<dbReference type="Gene3D" id="3.30.300.10">
    <property type="match status" value="2"/>
</dbReference>
<evidence type="ECO:0000256" key="1">
    <source>
        <dbReference type="ARBA" id="ARBA00002332"/>
    </source>
</evidence>
<dbReference type="InterPro" id="IPR011063">
    <property type="entry name" value="TilS/TtcA_N"/>
</dbReference>
<feature type="domain" description="GMPS ATP-PPase" evidence="12">
    <location>
        <begin position="6"/>
        <end position="192"/>
    </location>
</feature>
<dbReference type="GO" id="GO:0005524">
    <property type="term" value="F:ATP binding"/>
    <property type="evidence" value="ECO:0007669"/>
    <property type="project" value="UniProtKB-UniRule"/>
</dbReference>
<keyword evidence="5 11" id="KW-0547">Nucleotide-binding</keyword>
<evidence type="ECO:0000313" key="14">
    <source>
        <dbReference type="Proteomes" id="UP000007485"/>
    </source>
</evidence>